<dbReference type="GO" id="GO:0000445">
    <property type="term" value="C:THO complex part of transcription export complex"/>
    <property type="evidence" value="ECO:0007669"/>
    <property type="project" value="TreeGrafter"/>
</dbReference>
<dbReference type="PROSITE" id="PS50082">
    <property type="entry name" value="WD_REPEATS_2"/>
    <property type="match status" value="2"/>
</dbReference>
<reference evidence="5 6" key="1">
    <citation type="journal article" date="2016" name="Mol. Biol. Evol.">
        <title>Comparative Genomics of Early-Diverging Mushroom-Forming Fungi Provides Insights into the Origins of Lignocellulose Decay Capabilities.</title>
        <authorList>
            <person name="Nagy L.G."/>
            <person name="Riley R."/>
            <person name="Tritt A."/>
            <person name="Adam C."/>
            <person name="Daum C."/>
            <person name="Floudas D."/>
            <person name="Sun H."/>
            <person name="Yadav J.S."/>
            <person name="Pangilinan J."/>
            <person name="Larsson K.H."/>
            <person name="Matsuura K."/>
            <person name="Barry K."/>
            <person name="Labutti K."/>
            <person name="Kuo R."/>
            <person name="Ohm R.A."/>
            <person name="Bhattacharya S.S."/>
            <person name="Shirouzu T."/>
            <person name="Yoshinaga Y."/>
            <person name="Martin F.M."/>
            <person name="Grigoriev I.V."/>
            <person name="Hibbett D.S."/>
        </authorList>
    </citation>
    <scope>NUCLEOTIDE SEQUENCE [LARGE SCALE GENOMIC DNA]</scope>
    <source>
        <strain evidence="5 6">HHB12733</strain>
    </source>
</reference>
<feature type="repeat" description="WD" evidence="4">
    <location>
        <begin position="229"/>
        <end position="261"/>
    </location>
</feature>
<sequence length="351" mass="38426">MSTARSKDLARIRLPTPPPNPWQSFAARLLTPWAATSFKPVAVKTGSRDYVSCVSWSADGKRMASVGYERSVRIWNPERTTDLHLTTTLTGGHESPVHHVSWHPTDPFILASLSKSDKALSIWDVRQPTKPQHTLHTPKEFLMIEWHPSGQSLLALSSDDGLYQITRKPADGVANKEAEAAWEVGPRQDGHGQLNSFTWAHTGTHLLLAKVSGTLEILALPSFASRIKIAAHVGSCYTAALDPRGFYCATGGADAILNLWDTKEWIVRRVFDADMPVREVVFSHDGEYIAAALDDIPGVDIFETETGLRTLRISTPGPAATIAWHPSKWILAIGGDGGASARQGWCCFFGL</sequence>
<dbReference type="InterPro" id="IPR019775">
    <property type="entry name" value="WD40_repeat_CS"/>
</dbReference>
<evidence type="ECO:0000256" key="2">
    <source>
        <dbReference type="ARBA" id="ARBA00022737"/>
    </source>
</evidence>
<evidence type="ECO:0000256" key="3">
    <source>
        <dbReference type="ARBA" id="ARBA00046343"/>
    </source>
</evidence>
<dbReference type="InParanoid" id="A0A165K6L1"/>
<dbReference type="STRING" id="1353952.A0A165K6L1"/>
<evidence type="ECO:0000313" key="6">
    <source>
        <dbReference type="Proteomes" id="UP000076842"/>
    </source>
</evidence>
<dbReference type="InterPro" id="IPR001680">
    <property type="entry name" value="WD40_rpt"/>
</dbReference>
<gene>
    <name evidence="5" type="ORF">CALCODRAFT_425367</name>
</gene>
<dbReference type="InterPro" id="IPR015943">
    <property type="entry name" value="WD40/YVTN_repeat-like_dom_sf"/>
</dbReference>
<protein>
    <submittedName>
        <fullName evidence="5">WD40 repeat-like protein</fullName>
    </submittedName>
</protein>
<organism evidence="5 6">
    <name type="scientific">Calocera cornea HHB12733</name>
    <dbReference type="NCBI Taxonomy" id="1353952"/>
    <lineage>
        <taxon>Eukaryota</taxon>
        <taxon>Fungi</taxon>
        <taxon>Dikarya</taxon>
        <taxon>Basidiomycota</taxon>
        <taxon>Agaricomycotina</taxon>
        <taxon>Dacrymycetes</taxon>
        <taxon>Dacrymycetales</taxon>
        <taxon>Dacrymycetaceae</taxon>
        <taxon>Calocera</taxon>
    </lineage>
</organism>
<dbReference type="GO" id="GO:0006406">
    <property type="term" value="P:mRNA export from nucleus"/>
    <property type="evidence" value="ECO:0007669"/>
    <property type="project" value="InterPro"/>
</dbReference>
<dbReference type="Proteomes" id="UP000076842">
    <property type="component" value="Unassembled WGS sequence"/>
</dbReference>
<dbReference type="AlphaFoldDB" id="A0A165K6L1"/>
<comment type="similarity">
    <text evidence="3">Belongs to the THOC3 family.</text>
</comment>
<keyword evidence="1 4" id="KW-0853">WD repeat</keyword>
<dbReference type="PANTHER" id="PTHR22839">
    <property type="entry name" value="THO COMPLEX SUBUNIT 3 THO3"/>
    <property type="match status" value="1"/>
</dbReference>
<dbReference type="InterPro" id="IPR036322">
    <property type="entry name" value="WD40_repeat_dom_sf"/>
</dbReference>
<dbReference type="OrthoDB" id="340259at2759"/>
<dbReference type="InterPro" id="IPR040132">
    <property type="entry name" value="Tex1/THOC3"/>
</dbReference>
<feature type="repeat" description="WD" evidence="4">
    <location>
        <begin position="44"/>
        <end position="85"/>
    </location>
</feature>
<evidence type="ECO:0000313" key="5">
    <source>
        <dbReference type="EMBL" id="KZT62752.1"/>
    </source>
</evidence>
<dbReference type="PANTHER" id="PTHR22839:SF0">
    <property type="entry name" value="THO COMPLEX SUBUNIT 3"/>
    <property type="match status" value="1"/>
</dbReference>
<evidence type="ECO:0000256" key="1">
    <source>
        <dbReference type="ARBA" id="ARBA00022574"/>
    </source>
</evidence>
<dbReference type="SUPFAM" id="SSF50978">
    <property type="entry name" value="WD40 repeat-like"/>
    <property type="match status" value="1"/>
</dbReference>
<dbReference type="Gene3D" id="2.130.10.10">
    <property type="entry name" value="YVTN repeat-like/Quinoprotein amine dehydrogenase"/>
    <property type="match status" value="2"/>
</dbReference>
<dbReference type="EMBL" id="KV423914">
    <property type="protein sequence ID" value="KZT62752.1"/>
    <property type="molecule type" value="Genomic_DNA"/>
</dbReference>
<name>A0A165K6L1_9BASI</name>
<proteinExistence type="inferred from homology"/>
<dbReference type="FunCoup" id="A0A165K6L1">
    <property type="interactions" value="553"/>
</dbReference>
<dbReference type="Pfam" id="PF00400">
    <property type="entry name" value="WD40"/>
    <property type="match status" value="3"/>
</dbReference>
<evidence type="ECO:0000256" key="4">
    <source>
        <dbReference type="PROSITE-ProRule" id="PRU00221"/>
    </source>
</evidence>
<dbReference type="PROSITE" id="PS50294">
    <property type="entry name" value="WD_REPEATS_REGION"/>
    <property type="match status" value="1"/>
</dbReference>
<keyword evidence="2" id="KW-0677">Repeat</keyword>
<dbReference type="PROSITE" id="PS00678">
    <property type="entry name" value="WD_REPEATS_1"/>
    <property type="match status" value="1"/>
</dbReference>
<accession>A0A165K6L1</accession>
<keyword evidence="6" id="KW-1185">Reference proteome</keyword>
<dbReference type="SMART" id="SM00320">
    <property type="entry name" value="WD40"/>
    <property type="match status" value="5"/>
</dbReference>